<organism evidence="6 7">
    <name type="scientific">Xylanimonas protaetiae</name>
    <dbReference type="NCBI Taxonomy" id="2509457"/>
    <lineage>
        <taxon>Bacteria</taxon>
        <taxon>Bacillati</taxon>
        <taxon>Actinomycetota</taxon>
        <taxon>Actinomycetes</taxon>
        <taxon>Micrococcales</taxon>
        <taxon>Promicromonosporaceae</taxon>
        <taxon>Xylanimonas</taxon>
    </lineage>
</organism>
<dbReference type="AlphaFoldDB" id="A0A4V0YGH8"/>
<evidence type="ECO:0000259" key="5">
    <source>
        <dbReference type="Pfam" id="PF13470"/>
    </source>
</evidence>
<dbReference type="Pfam" id="PF13470">
    <property type="entry name" value="PIN_3"/>
    <property type="match status" value="1"/>
</dbReference>
<protein>
    <submittedName>
        <fullName evidence="6">PIN domain-containing protein</fullName>
    </submittedName>
</protein>
<reference evidence="6 7" key="1">
    <citation type="submission" date="2019-01" db="EMBL/GenBank/DDBJ databases">
        <title>Genome sequencing of strain FW10M-9.</title>
        <authorList>
            <person name="Heo J."/>
            <person name="Kim S.-J."/>
            <person name="Kim J.-S."/>
            <person name="Hong S.-B."/>
            <person name="Kwon S.-W."/>
        </authorList>
    </citation>
    <scope>NUCLEOTIDE SEQUENCE [LARGE SCALE GENOMIC DNA]</scope>
    <source>
        <strain evidence="6 7">FW10M-9</strain>
    </source>
</reference>
<accession>A0A4V0YGH8</accession>
<dbReference type="InterPro" id="IPR002716">
    <property type="entry name" value="PIN_dom"/>
</dbReference>
<dbReference type="OrthoDB" id="211933at2"/>
<dbReference type="GO" id="GO:0004518">
    <property type="term" value="F:nuclease activity"/>
    <property type="evidence" value="ECO:0007669"/>
    <property type="project" value="UniProtKB-KW"/>
</dbReference>
<evidence type="ECO:0000313" key="7">
    <source>
        <dbReference type="Proteomes" id="UP000292118"/>
    </source>
</evidence>
<dbReference type="GO" id="GO:0046872">
    <property type="term" value="F:metal ion binding"/>
    <property type="evidence" value="ECO:0007669"/>
    <property type="project" value="UniProtKB-KW"/>
</dbReference>
<keyword evidence="1" id="KW-0540">Nuclease</keyword>
<dbReference type="RefSeq" id="WP_129189771.1">
    <property type="nucleotide sequence ID" value="NZ_CP035493.1"/>
</dbReference>
<evidence type="ECO:0000313" key="6">
    <source>
        <dbReference type="EMBL" id="QAY71261.1"/>
    </source>
</evidence>
<keyword evidence="2" id="KW-0479">Metal-binding</keyword>
<dbReference type="GO" id="GO:0016787">
    <property type="term" value="F:hydrolase activity"/>
    <property type="evidence" value="ECO:0007669"/>
    <property type="project" value="UniProtKB-KW"/>
</dbReference>
<evidence type="ECO:0000256" key="3">
    <source>
        <dbReference type="ARBA" id="ARBA00022801"/>
    </source>
</evidence>
<keyword evidence="7" id="KW-1185">Reference proteome</keyword>
<dbReference type="EMBL" id="CP035493">
    <property type="protein sequence ID" value="QAY71261.1"/>
    <property type="molecule type" value="Genomic_DNA"/>
</dbReference>
<gene>
    <name evidence="6" type="ORF">ET471_15500</name>
</gene>
<sequence length="199" mass="22122">MSPTPTDTAAPTKVLLDANILFSRTLRDWLFLLRNETGGEAFTILATEDIIAETIYRYRRRYRRASGAQIAAVHDRIVEQLDDRIVDYEIDDTSPLADENDAHVHAAAVAAGIDLVITADTGFTNLDDKQRATLGYRALTADEFLTEVDNVTPSAVDAVTRAQLRYWRARGEGRSLDEALDAADCPRFAARVRARLKPT</sequence>
<evidence type="ECO:0000256" key="2">
    <source>
        <dbReference type="ARBA" id="ARBA00022723"/>
    </source>
</evidence>
<evidence type="ECO:0000256" key="1">
    <source>
        <dbReference type="ARBA" id="ARBA00022722"/>
    </source>
</evidence>
<name>A0A4V0YGH8_9MICO</name>
<dbReference type="SUPFAM" id="SSF88723">
    <property type="entry name" value="PIN domain-like"/>
    <property type="match status" value="1"/>
</dbReference>
<dbReference type="InterPro" id="IPR029060">
    <property type="entry name" value="PIN-like_dom_sf"/>
</dbReference>
<feature type="domain" description="PIN" evidence="5">
    <location>
        <begin position="13"/>
        <end position="121"/>
    </location>
</feature>
<evidence type="ECO:0000256" key="4">
    <source>
        <dbReference type="ARBA" id="ARBA00022842"/>
    </source>
</evidence>
<proteinExistence type="predicted"/>
<keyword evidence="4" id="KW-0460">Magnesium</keyword>
<dbReference type="Proteomes" id="UP000292118">
    <property type="component" value="Chromosome"/>
</dbReference>
<dbReference type="KEGG" id="xya:ET471_15500"/>
<keyword evidence="3" id="KW-0378">Hydrolase</keyword>